<evidence type="ECO:0000256" key="1">
    <source>
        <dbReference type="ARBA" id="ARBA00022679"/>
    </source>
</evidence>
<organism evidence="4 5">
    <name type="scientific">Candidatus Pullilachnospira gallistercoris</name>
    <dbReference type="NCBI Taxonomy" id="2840911"/>
    <lineage>
        <taxon>Bacteria</taxon>
        <taxon>Bacillati</taxon>
        <taxon>Bacillota</taxon>
        <taxon>Clostridia</taxon>
        <taxon>Lachnospirales</taxon>
        <taxon>Lachnospiraceae</taxon>
        <taxon>Lachnospiraceae incertae sedis</taxon>
        <taxon>Candidatus Pullilachnospira</taxon>
    </lineage>
</organism>
<proteinExistence type="predicted"/>
<reference evidence="4" key="1">
    <citation type="submission" date="2020-10" db="EMBL/GenBank/DDBJ databases">
        <authorList>
            <person name="Gilroy R."/>
        </authorList>
    </citation>
    <scope>NUCLEOTIDE SEQUENCE</scope>
    <source>
        <strain evidence="4">ChiSjej5B23-6657</strain>
    </source>
</reference>
<sequence length="140" mass="15987">MEIRVYDELPEEASRIRREVFVEEQGFMEEFDEIDGWANHLVLFSGGEPAGTCRVFFDEEGGNFMIGRLAVRKKFRGLHYGEALVGAAEQKIRDLGGSRAALFAQVRASGFYGKLGYRKIGEEFLEEYCPHIRMERELGV</sequence>
<dbReference type="CDD" id="cd04301">
    <property type="entry name" value="NAT_SF"/>
    <property type="match status" value="1"/>
</dbReference>
<dbReference type="EMBL" id="DVHM01000111">
    <property type="protein sequence ID" value="HIR71025.1"/>
    <property type="molecule type" value="Genomic_DNA"/>
</dbReference>
<feature type="domain" description="N-acetyltransferase" evidence="3">
    <location>
        <begin position="1"/>
        <end position="139"/>
    </location>
</feature>
<dbReference type="PROSITE" id="PS51186">
    <property type="entry name" value="GNAT"/>
    <property type="match status" value="1"/>
</dbReference>
<evidence type="ECO:0000256" key="2">
    <source>
        <dbReference type="ARBA" id="ARBA00023315"/>
    </source>
</evidence>
<protein>
    <submittedName>
        <fullName evidence="4">GNAT family N-acetyltransferase</fullName>
    </submittedName>
</protein>
<accession>A0A9D1E9W6</accession>
<reference evidence="4" key="2">
    <citation type="journal article" date="2021" name="PeerJ">
        <title>Extensive microbial diversity within the chicken gut microbiome revealed by metagenomics and culture.</title>
        <authorList>
            <person name="Gilroy R."/>
            <person name="Ravi A."/>
            <person name="Getino M."/>
            <person name="Pursley I."/>
            <person name="Horton D.L."/>
            <person name="Alikhan N.F."/>
            <person name="Baker D."/>
            <person name="Gharbi K."/>
            <person name="Hall N."/>
            <person name="Watson M."/>
            <person name="Adriaenssens E.M."/>
            <person name="Foster-Nyarko E."/>
            <person name="Jarju S."/>
            <person name="Secka A."/>
            <person name="Antonio M."/>
            <person name="Oren A."/>
            <person name="Chaudhuri R.R."/>
            <person name="La Ragione R."/>
            <person name="Hildebrand F."/>
            <person name="Pallen M.J."/>
        </authorList>
    </citation>
    <scope>NUCLEOTIDE SEQUENCE</scope>
    <source>
        <strain evidence="4">ChiSjej5B23-6657</strain>
    </source>
</reference>
<keyword evidence="1" id="KW-0808">Transferase</keyword>
<dbReference type="Gene3D" id="3.40.630.30">
    <property type="match status" value="1"/>
</dbReference>
<dbReference type="PANTHER" id="PTHR43877">
    <property type="entry name" value="AMINOALKYLPHOSPHONATE N-ACETYLTRANSFERASE-RELATED-RELATED"/>
    <property type="match status" value="1"/>
</dbReference>
<dbReference type="InterPro" id="IPR000182">
    <property type="entry name" value="GNAT_dom"/>
</dbReference>
<dbReference type="SUPFAM" id="SSF55729">
    <property type="entry name" value="Acyl-CoA N-acyltransferases (Nat)"/>
    <property type="match status" value="1"/>
</dbReference>
<name>A0A9D1E9W6_9FIRM</name>
<dbReference type="Pfam" id="PF13673">
    <property type="entry name" value="Acetyltransf_10"/>
    <property type="match status" value="1"/>
</dbReference>
<evidence type="ECO:0000259" key="3">
    <source>
        <dbReference type="PROSITE" id="PS51186"/>
    </source>
</evidence>
<evidence type="ECO:0000313" key="4">
    <source>
        <dbReference type="EMBL" id="HIR71025.1"/>
    </source>
</evidence>
<dbReference type="PANTHER" id="PTHR43877:SF2">
    <property type="entry name" value="AMINOALKYLPHOSPHONATE N-ACETYLTRANSFERASE-RELATED"/>
    <property type="match status" value="1"/>
</dbReference>
<evidence type="ECO:0000313" key="5">
    <source>
        <dbReference type="Proteomes" id="UP000823912"/>
    </source>
</evidence>
<dbReference type="Proteomes" id="UP000823912">
    <property type="component" value="Unassembled WGS sequence"/>
</dbReference>
<keyword evidence="2" id="KW-0012">Acyltransferase</keyword>
<dbReference type="InterPro" id="IPR050832">
    <property type="entry name" value="Bact_Acetyltransf"/>
</dbReference>
<dbReference type="AlphaFoldDB" id="A0A9D1E9W6"/>
<dbReference type="InterPro" id="IPR016181">
    <property type="entry name" value="Acyl_CoA_acyltransferase"/>
</dbReference>
<dbReference type="GO" id="GO:0016747">
    <property type="term" value="F:acyltransferase activity, transferring groups other than amino-acyl groups"/>
    <property type="evidence" value="ECO:0007669"/>
    <property type="project" value="InterPro"/>
</dbReference>
<comment type="caution">
    <text evidence="4">The sequence shown here is derived from an EMBL/GenBank/DDBJ whole genome shotgun (WGS) entry which is preliminary data.</text>
</comment>
<gene>
    <name evidence="4" type="ORF">IAA55_07070</name>
</gene>